<sequence length="1149" mass="130674">MATTAAALENKKVRIQTTINSSKRAPVTVTVTDFDSFGPRYRLRDLLSSDKNEDKERVRVEHYVRDKSFKERLKFYFVTDQRSSIRWQIFRFMLKILSCVLYVVRSVQDTEPHLAGGYGCPDNRTVNPEWSCPEFEKNADYYEWSLLWVHRPFPLWVVQTVISVYSMLDAILLSYLTYKGGSVLNQIIHTRVIAEILLALPFVVSIFYNRLHNLWVPLFLNCWLAKSALDTMLNDLHRLVLRQQSALSQKVLIVFGTVCCILFTGICGIHHLERAVPDPWNFFECIWFVPNIGRALHQYRRGQRFESHTSLKFFPGFLLATAKVACCLECKSTCIDKMKMCPLQKICASHRSSSLLRGLAGHSGGPVASYVPILHTLHCCNDHHVVLLCPSELDSTLRLLLQVPVWSQRVTYLKGSALIDEDLIRARLDAEGCFILTDRYADNREAAVSVFRPCTSERNVQVIQNTAVPMLFFSEHLVCEDEIKHALLASNCVCPGISTFFTLLLHTLHEQHGSEDWHEMFGKCAGNEIYDIRLGASKMFRPYCGKTFTHTAFHVHKKYGVTLFAVCAAKKGRRILLNPGPTHIMDYDDRCYYIAISSEEDSYIKAYKEPKQSSVGVFKNSMRYRNDSVLTASSVALELRTDAVEPVSLKFLDEAPPNGIDHGNSSDQIAPSSSRLKPEKSERSPGKKGVTKEVMFDIGDSRRSSNSYVPSESDLEDDEESSQQEMDLLDDTSRIPSYMAGAPPCSLYIGHTPIKCHLLKDPKKACCLGLRNEACLDRDLNDSAHLHQRQHGAIIVASPVAEAGLYNFILPLRAYQRPKCTLKPIVLLLKEEPNEDFLMAVRHFPMLYYMVGTINSLDDLLKAGCLHADSIVVVGYRSHGQIYDEDHMADATTIVDVQSIYRCFPRATLIVELTHASNMRFMKFNADLSLTPEMKSESMSNVKTRSFRESMKRRVKQKDHLNYMFREPFAAGHVFSMSMLDTLLYQAFVKTYMIKLVRLMLGCEQAPGSGYLSSLKVREDHIWIETYGRLFQRLCSTTCAIPIGLYRTRIPEVDCVDACPKSRKKEVGDIKDIIKNRMKTLNILEIEPDMEQRPGNSYVIVNPPPEFELKAGDIIYLIRPCNAHEEQNSTDPENMVPKSDSEDLHHTSL</sequence>
<evidence type="ECO:0000256" key="10">
    <source>
        <dbReference type="ARBA" id="ARBA00023303"/>
    </source>
</evidence>
<organism evidence="15 16">
    <name type="scientific">Porites evermanni</name>
    <dbReference type="NCBI Taxonomy" id="104178"/>
    <lineage>
        <taxon>Eukaryota</taxon>
        <taxon>Metazoa</taxon>
        <taxon>Cnidaria</taxon>
        <taxon>Anthozoa</taxon>
        <taxon>Hexacorallia</taxon>
        <taxon>Scleractinia</taxon>
        <taxon>Fungiina</taxon>
        <taxon>Poritidae</taxon>
        <taxon>Porites</taxon>
    </lineage>
</organism>
<keyword evidence="5" id="KW-0631">Potassium channel</keyword>
<evidence type="ECO:0000256" key="3">
    <source>
        <dbReference type="ARBA" id="ARBA00022538"/>
    </source>
</evidence>
<comment type="subcellular location">
    <subcellularLocation>
        <location evidence="1">Membrane</location>
        <topology evidence="1">Multi-pass membrane protein</topology>
    </subcellularLocation>
</comment>
<keyword evidence="3" id="KW-0633">Potassium transport</keyword>
<keyword evidence="4 12" id="KW-0812">Transmembrane</keyword>
<evidence type="ECO:0000256" key="12">
    <source>
        <dbReference type="SAM" id="Phobius"/>
    </source>
</evidence>
<evidence type="ECO:0000256" key="4">
    <source>
        <dbReference type="ARBA" id="ARBA00022692"/>
    </source>
</evidence>
<evidence type="ECO:0000256" key="6">
    <source>
        <dbReference type="ARBA" id="ARBA00022958"/>
    </source>
</evidence>
<proteinExistence type="predicted"/>
<dbReference type="Proteomes" id="UP001159427">
    <property type="component" value="Unassembled WGS sequence"/>
</dbReference>
<keyword evidence="7 12" id="KW-1133">Transmembrane helix</keyword>
<name>A0ABN8M2W8_9CNID</name>
<dbReference type="InterPro" id="IPR003148">
    <property type="entry name" value="RCK_N"/>
</dbReference>
<evidence type="ECO:0000256" key="7">
    <source>
        <dbReference type="ARBA" id="ARBA00022989"/>
    </source>
</evidence>
<evidence type="ECO:0000256" key="11">
    <source>
        <dbReference type="SAM" id="MobiDB-lite"/>
    </source>
</evidence>
<gene>
    <name evidence="15" type="ORF">PEVE_00020651</name>
</gene>
<evidence type="ECO:0008006" key="17">
    <source>
        <dbReference type="Google" id="ProtNLM"/>
    </source>
</evidence>
<keyword evidence="10" id="KW-0407">Ion channel</keyword>
<evidence type="ECO:0000256" key="5">
    <source>
        <dbReference type="ARBA" id="ARBA00022826"/>
    </source>
</evidence>
<keyword evidence="16" id="KW-1185">Reference proteome</keyword>
<feature type="compositionally biased region" description="Basic and acidic residues" evidence="11">
    <location>
        <begin position="676"/>
        <end position="703"/>
    </location>
</feature>
<dbReference type="PANTHER" id="PTHR10027:SF10">
    <property type="entry name" value="SLOWPOKE 2, ISOFORM D"/>
    <property type="match status" value="1"/>
</dbReference>
<feature type="region of interest" description="Disordered" evidence="11">
    <location>
        <begin position="654"/>
        <end position="726"/>
    </location>
</feature>
<feature type="compositionally biased region" description="Acidic residues" evidence="11">
    <location>
        <begin position="713"/>
        <end position="726"/>
    </location>
</feature>
<evidence type="ECO:0000256" key="9">
    <source>
        <dbReference type="ARBA" id="ARBA00023136"/>
    </source>
</evidence>
<evidence type="ECO:0000259" key="13">
    <source>
        <dbReference type="Pfam" id="PF03493"/>
    </source>
</evidence>
<dbReference type="SUPFAM" id="SSF81324">
    <property type="entry name" value="Voltage-gated potassium channels"/>
    <property type="match status" value="1"/>
</dbReference>
<comment type="caution">
    <text evidence="15">The sequence shown here is derived from an EMBL/GenBank/DDBJ whole genome shotgun (WGS) entry which is preliminary data.</text>
</comment>
<keyword evidence="6" id="KW-0630">Potassium</keyword>
<feature type="domain" description="Calcium-activated potassium channel BK alpha subunit" evidence="13">
    <location>
        <begin position="476"/>
        <end position="566"/>
    </location>
</feature>
<feature type="transmembrane region" description="Helical" evidence="12">
    <location>
        <begin position="153"/>
        <end position="176"/>
    </location>
</feature>
<feature type="compositionally biased region" description="Polar residues" evidence="11">
    <location>
        <begin position="663"/>
        <end position="675"/>
    </location>
</feature>
<protein>
    <recommendedName>
        <fullName evidence="17">Potassium channel subfamily T member 1</fullName>
    </recommendedName>
</protein>
<evidence type="ECO:0000259" key="14">
    <source>
        <dbReference type="Pfam" id="PF22614"/>
    </source>
</evidence>
<dbReference type="InterPro" id="IPR003929">
    <property type="entry name" value="K_chnl_BK_asu"/>
</dbReference>
<dbReference type="PANTHER" id="PTHR10027">
    <property type="entry name" value="CALCIUM-ACTIVATED POTASSIUM CHANNEL ALPHA CHAIN"/>
    <property type="match status" value="1"/>
</dbReference>
<feature type="transmembrane region" description="Helical" evidence="12">
    <location>
        <begin position="251"/>
        <end position="272"/>
    </location>
</feature>
<evidence type="ECO:0000313" key="15">
    <source>
        <dbReference type="EMBL" id="CAH3023829.1"/>
    </source>
</evidence>
<feature type="domain" description="RCK N-terminal" evidence="14">
    <location>
        <begin position="378"/>
        <end position="443"/>
    </location>
</feature>
<dbReference type="Gene3D" id="3.40.50.720">
    <property type="entry name" value="NAD(P)-binding Rossmann-like Domain"/>
    <property type="match status" value="1"/>
</dbReference>
<accession>A0ABN8M2W8</accession>
<dbReference type="InterPro" id="IPR047871">
    <property type="entry name" value="K_chnl_Slo-like"/>
</dbReference>
<keyword evidence="8" id="KW-0406">Ion transport</keyword>
<reference evidence="15 16" key="1">
    <citation type="submission" date="2022-05" db="EMBL/GenBank/DDBJ databases">
        <authorList>
            <consortium name="Genoscope - CEA"/>
            <person name="William W."/>
        </authorList>
    </citation>
    <scope>NUCLEOTIDE SEQUENCE [LARGE SCALE GENOMIC DNA]</scope>
</reference>
<feature type="domain" description="RCK N-terminal" evidence="14">
    <location>
        <begin position="791"/>
        <end position="911"/>
    </location>
</feature>
<keyword evidence="9 12" id="KW-0472">Membrane</keyword>
<dbReference type="Pfam" id="PF22614">
    <property type="entry name" value="Slo-like_RCK"/>
    <property type="match status" value="2"/>
</dbReference>
<feature type="region of interest" description="Disordered" evidence="11">
    <location>
        <begin position="1125"/>
        <end position="1149"/>
    </location>
</feature>
<dbReference type="Pfam" id="PF03493">
    <property type="entry name" value="BK_channel_a"/>
    <property type="match status" value="1"/>
</dbReference>
<evidence type="ECO:0000256" key="1">
    <source>
        <dbReference type="ARBA" id="ARBA00004141"/>
    </source>
</evidence>
<feature type="compositionally biased region" description="Basic and acidic residues" evidence="11">
    <location>
        <begin position="1139"/>
        <end position="1149"/>
    </location>
</feature>
<evidence type="ECO:0000313" key="16">
    <source>
        <dbReference type="Proteomes" id="UP001159427"/>
    </source>
</evidence>
<dbReference type="EMBL" id="CALNXI010000277">
    <property type="protein sequence ID" value="CAH3023829.1"/>
    <property type="molecule type" value="Genomic_DNA"/>
</dbReference>
<evidence type="ECO:0000256" key="2">
    <source>
        <dbReference type="ARBA" id="ARBA00022448"/>
    </source>
</evidence>
<keyword evidence="2" id="KW-0813">Transport</keyword>
<evidence type="ECO:0000256" key="8">
    <source>
        <dbReference type="ARBA" id="ARBA00023065"/>
    </source>
</evidence>
<feature type="transmembrane region" description="Helical" evidence="12">
    <location>
        <begin position="188"/>
        <end position="208"/>
    </location>
</feature>